<dbReference type="EMBL" id="JACHIT010000002">
    <property type="protein sequence ID" value="MBB5916581.1"/>
    <property type="molecule type" value="Genomic_DNA"/>
</dbReference>
<dbReference type="RefSeq" id="WP_157185812.1">
    <property type="nucleotide sequence ID" value="NZ_JACHIT010000002.1"/>
</dbReference>
<dbReference type="AlphaFoldDB" id="A0A7W9PI83"/>
<sequence>MIGTIVIPEKGEPVRRRRPRLPLIAAALALLLVPGCTVAGSPVRSGPDPAAVDIGPYRAELLAPPRDGTDAEGRVLESVRMGEAVIDPLEADPALKFGLGAVASVPVPTPAKAAFLARPVQAVLERHGMLAGFSVGGMDTEIAADLAVGRARLLTVLLLRFPDPAAARSAAAEIDAVDAAVSPENVPAQIPGHPGAHAHWRPSTPTLAATTAEDSYVISVLAGERTTDLDGLGRLAAAAFTAQTARLRDFRPTPPDRFGTLPLDTDGMLARLLPEAPGVWPRPQVVVSRSDANAGWQPRYVVTGVVYGPRASHRYGSWEKSAEPGNMVIALNGLSTLVRLPDAAAARREYDESVGELTEPGQREVAAPAGIPDSRCMESLSGFVSVPRFACRVLYGAHEGLAFARTLDDAHHKIAAQYLLLARSE</sequence>
<comment type="caution">
    <text evidence="3">The sequence shown here is derived from an EMBL/GenBank/DDBJ whole genome shotgun (WGS) entry which is preliminary data.</text>
</comment>
<feature type="domain" description="DUF7373" evidence="1">
    <location>
        <begin position="66"/>
        <end position="263"/>
    </location>
</feature>
<dbReference type="Pfam" id="PF24088">
    <property type="entry name" value="DUF7373"/>
    <property type="match status" value="1"/>
</dbReference>
<evidence type="ECO:0000259" key="1">
    <source>
        <dbReference type="Pfam" id="PF24088"/>
    </source>
</evidence>
<dbReference type="Proteomes" id="UP000540412">
    <property type="component" value="Unassembled WGS sequence"/>
</dbReference>
<protein>
    <submittedName>
        <fullName evidence="3">Uncharacterized protein</fullName>
    </submittedName>
</protein>
<dbReference type="Pfam" id="PF24092">
    <property type="entry name" value="DUF7373_C"/>
    <property type="match status" value="1"/>
</dbReference>
<dbReference type="InterPro" id="IPR055797">
    <property type="entry name" value="DUF7373"/>
</dbReference>
<organism evidence="3 4">
    <name type="scientific">Nocardia transvalensis</name>
    <dbReference type="NCBI Taxonomy" id="37333"/>
    <lineage>
        <taxon>Bacteria</taxon>
        <taxon>Bacillati</taxon>
        <taxon>Actinomycetota</taxon>
        <taxon>Actinomycetes</taxon>
        <taxon>Mycobacteriales</taxon>
        <taxon>Nocardiaceae</taxon>
        <taxon>Nocardia</taxon>
    </lineage>
</organism>
<evidence type="ECO:0000313" key="4">
    <source>
        <dbReference type="Proteomes" id="UP000540412"/>
    </source>
</evidence>
<accession>A0A7W9PI83</accession>
<name>A0A7W9PI83_9NOCA</name>
<feature type="domain" description="DUF7373" evidence="2">
    <location>
        <begin position="268"/>
        <end position="424"/>
    </location>
</feature>
<dbReference type="InterPro" id="IPR056463">
    <property type="entry name" value="DUF7373_C"/>
</dbReference>
<proteinExistence type="predicted"/>
<evidence type="ECO:0000259" key="2">
    <source>
        <dbReference type="Pfam" id="PF24092"/>
    </source>
</evidence>
<reference evidence="3 4" key="1">
    <citation type="submission" date="2020-08" db="EMBL/GenBank/DDBJ databases">
        <title>Sequencing the genomes of 1000 actinobacteria strains.</title>
        <authorList>
            <person name="Klenk H.-P."/>
        </authorList>
    </citation>
    <scope>NUCLEOTIDE SEQUENCE [LARGE SCALE GENOMIC DNA]</scope>
    <source>
        <strain evidence="3 4">DSM 43582</strain>
    </source>
</reference>
<evidence type="ECO:0000313" key="3">
    <source>
        <dbReference type="EMBL" id="MBB5916581.1"/>
    </source>
</evidence>
<keyword evidence="4" id="KW-1185">Reference proteome</keyword>
<gene>
    <name evidence="3" type="ORF">BJY24_005493</name>
</gene>